<accession>A0A804ML21</accession>
<keyword evidence="10" id="KW-1267">Proteomics identification</keyword>
<dbReference type="Gramene" id="Zm00001eb094550_T001">
    <property type="protein sequence ID" value="Zm00001eb094550_P001"/>
    <property type="gene ID" value="Zm00001eb094550"/>
</dbReference>
<sequence>MSESDDDDDEPQLNAVESYYFVDSTNDNEPVCFSTLPFLFGDTDDLPDCKKRLVLRGTGGDPGVKVYSEVVAWSLGLEGKQPQFAVLTAEGRRWVRLVRPLNSYEEMIRTVLITAHMLHFLMRKPHEPERTLWNHLCKVFNKFDVRPSEDDFRNHISLMKQFVAKDPILAKSEILRVFVEGKSGKIFTEAGADHIDVKQPFITDDEDIDEMIVEDADNESDEEEDGDLFDSICAICDDGGDILCCDGPCMRSFHAKEGSGEDSYCDTLGYTEAEVEAMKLFLCKNCEYKQHQCFICGVLEPSNGAAAKVFLCNNATCGHFYHPKCVAQQLHPNNIDEASELEKKITDGFSFTCPIHWCFHCKGLEDRTQGPLQFAVCRRCPKSYHRKCLPREISFDEIEEKGVIIRAWELSKMILIYCLNHEIDSELETPVRDHIKFPRIEKPLQFVKKGANLLPKKKKRTYSESILEQPPKDTVKMKSKVRMQESEQNKHDTREVSVKSFTQNVVDTPVKKKGKLKENKQLPYVAKDHFVSSPKSVKEQEQELVPLPLSGIRKSSFPKVDSEIEKRVISILGNEISSLTIKDVTRNCSLPSTHVYSGRPTDKMPLGKIERSVQAVEAALKKLKNGGSVNDAKAVCEPDVLRQLARWHTKLRVYISPFIHGTRYSSFGRHFTKVEKLVEIVDRLHWYVESGDMGVILTLLQAPGISQWKIVDFCCGSNDFSRLMKEKLDKVQKKCHFKNYDLIQPQHHFCFEKRDWMTVQPNELPRGSQLIMGLNPPFGVKASLANKFIDKALTFKPKLIVLIVPKETKRLDKKKIPYDLIWEDSECLAGKSFYLPGSVDLNDNTVEGWNASAPPLYLWSHPHWTKKHMQVAEEHGHTCMGKIASHVEKRNLSDDLPVRKQSEAANKWNSRSGKETTCNDRKDNLLDDVTAKKQAGPEEEKETLGKMDHHVKKATIPDSLTVKKQTEASSKALSHCGNDRKIGRYSSRKYDDWRSKRTPDHEESFPPEKQVEVAYEETKVIIPSKKITHNEQSGACRENRKNSCVEETKNVEYNYEQQTAAGMRFREGEDSDMSISPPSRPVEPFDMIAHPIGSLTKEPFDPVLNRGATHQDSYAVTKEEYLGQFKRKNDRTFTDIDDSSRMRGSSIEEVTRPYIAAPTSDPYSLRYRGDGSFYRHPSSEDLNTTGISAGYGQIGGDSYPQATGSQTHNTRMHGGTSDDNYLSARYSLGYSGSRFSQPASTVPAFGLSGASSQRGSVIDKYSYGLSGPTGPQDSGINRYAPPDDGTSTRSKSSLAEQQYPFGQSGSSGGEWPHI</sequence>
<reference evidence="8" key="2">
    <citation type="submission" date="2019-07" db="EMBL/GenBank/DDBJ databases">
        <authorList>
            <person name="Seetharam A."/>
            <person name="Woodhouse M."/>
            <person name="Cannon E."/>
        </authorList>
    </citation>
    <scope>NUCLEOTIDE SEQUENCE [LARGE SCALE GENOMIC DNA]</scope>
    <source>
        <strain evidence="8">cv. B73</strain>
    </source>
</reference>
<keyword evidence="3" id="KW-0863">Zinc-finger</keyword>
<feature type="domain" description="Zinc finger PHD-type" evidence="7">
    <location>
        <begin position="357"/>
        <end position="422"/>
    </location>
</feature>
<keyword evidence="4" id="KW-0862">Zinc</keyword>
<keyword evidence="5" id="KW-0539">Nucleus</keyword>
<dbReference type="Gene3D" id="3.30.40.10">
    <property type="entry name" value="Zinc/RING finger domain, C3HC4 (zinc finger)"/>
    <property type="match status" value="2"/>
</dbReference>
<evidence type="ECO:0000256" key="5">
    <source>
        <dbReference type="ARBA" id="ARBA00023242"/>
    </source>
</evidence>
<dbReference type="CDD" id="cd15565">
    <property type="entry name" value="PHD2_NSD"/>
    <property type="match status" value="1"/>
</dbReference>
<keyword evidence="2" id="KW-0479">Metal-binding</keyword>
<feature type="domain" description="Zinc finger PHD-type" evidence="7">
    <location>
        <begin position="292"/>
        <end position="356"/>
    </location>
</feature>
<evidence type="ECO:0000256" key="2">
    <source>
        <dbReference type="ARBA" id="ARBA00022723"/>
    </source>
</evidence>
<feature type="compositionally biased region" description="Basic and acidic residues" evidence="6">
    <location>
        <begin position="912"/>
        <end position="921"/>
    </location>
</feature>
<dbReference type="SMART" id="SM00249">
    <property type="entry name" value="PHD"/>
    <property type="match status" value="3"/>
</dbReference>
<proteinExistence type="evidence at protein level"/>
<dbReference type="Pfam" id="PF26055">
    <property type="entry name" value="Mtase_EDM2"/>
    <property type="match status" value="1"/>
</dbReference>
<evidence type="ECO:0000256" key="6">
    <source>
        <dbReference type="SAM" id="MobiDB-lite"/>
    </source>
</evidence>
<dbReference type="InterPro" id="IPR013083">
    <property type="entry name" value="Znf_RING/FYVE/PHD"/>
</dbReference>
<dbReference type="FunCoup" id="A0A804ML21">
    <property type="interactions" value="1111"/>
</dbReference>
<dbReference type="Pfam" id="PF22908">
    <property type="entry name" value="PHD_NSD"/>
    <property type="match status" value="1"/>
</dbReference>
<feature type="compositionally biased region" description="Polar residues" evidence="6">
    <location>
        <begin position="1285"/>
        <end position="1304"/>
    </location>
</feature>
<evidence type="ECO:0000313" key="9">
    <source>
        <dbReference type="Proteomes" id="UP000007305"/>
    </source>
</evidence>
<dbReference type="AlphaFoldDB" id="A0A804ML21"/>
<evidence type="ECO:0000256" key="1">
    <source>
        <dbReference type="ARBA" id="ARBA00004123"/>
    </source>
</evidence>
<dbReference type="InterPro" id="IPR058939">
    <property type="entry name" value="Mtase_EDM2"/>
</dbReference>
<dbReference type="GO" id="GO:0005634">
    <property type="term" value="C:nucleus"/>
    <property type="evidence" value="ECO:0007669"/>
    <property type="project" value="UniProtKB-SubCell"/>
</dbReference>
<dbReference type="InterPro" id="IPR001965">
    <property type="entry name" value="Znf_PHD"/>
</dbReference>
<protein>
    <recommendedName>
        <fullName evidence="7">Zinc finger PHD-type domain-containing protein</fullName>
    </recommendedName>
</protein>
<dbReference type="CDD" id="cd15566">
    <property type="entry name" value="PHD3_NSD"/>
    <property type="match status" value="1"/>
</dbReference>
<gene>
    <name evidence="8" type="primary">LOC103647182</name>
</gene>
<feature type="region of interest" description="Disordered" evidence="6">
    <location>
        <begin position="1259"/>
        <end position="1314"/>
    </location>
</feature>
<keyword evidence="9" id="KW-1185">Reference proteome</keyword>
<reference evidence="9" key="1">
    <citation type="submission" date="2015-12" db="EMBL/GenBank/DDBJ databases">
        <title>Update maize B73 reference genome by single molecule sequencing technologies.</title>
        <authorList>
            <consortium name="Maize Genome Sequencing Project"/>
            <person name="Ware D."/>
        </authorList>
    </citation>
    <scope>NUCLEOTIDE SEQUENCE [LARGE SCALE GENOMIC DNA]</scope>
    <source>
        <strain evidence="9">cv. B73</strain>
    </source>
</reference>
<evidence type="ECO:0000256" key="3">
    <source>
        <dbReference type="ARBA" id="ARBA00022771"/>
    </source>
</evidence>
<feature type="domain" description="Zinc finger PHD-type" evidence="7">
    <location>
        <begin position="232"/>
        <end position="287"/>
    </location>
</feature>
<evidence type="ECO:0000313" key="8">
    <source>
        <dbReference type="EnsemblPlants" id="Zm00001eb094550_P001"/>
    </source>
</evidence>
<comment type="subcellular location">
    <subcellularLocation>
        <location evidence="1">Nucleus</location>
    </subcellularLocation>
</comment>
<evidence type="ECO:0000256" key="4">
    <source>
        <dbReference type="ARBA" id="ARBA00022833"/>
    </source>
</evidence>
<dbReference type="PANTHER" id="PTHR46235:SF3">
    <property type="entry name" value="PHD FINGER-CONTAINING PROTEIN DDB_G0268158"/>
    <property type="match status" value="1"/>
</dbReference>
<dbReference type="PANTHER" id="PTHR46235">
    <property type="entry name" value="PHD FINGER-CONTAINING PROTEIN DDB_G0268158"/>
    <property type="match status" value="1"/>
</dbReference>
<dbReference type="InterPro" id="IPR022702">
    <property type="entry name" value="Cytosine_MeTrfase1_RFD"/>
</dbReference>
<evidence type="ECO:0000259" key="7">
    <source>
        <dbReference type="SMART" id="SM00249"/>
    </source>
</evidence>
<name>A0A804ML21_MAIZE</name>
<dbReference type="InParanoid" id="A0A804ML21"/>
<organism evidence="8 9">
    <name type="scientific">Zea mays</name>
    <name type="common">Maize</name>
    <dbReference type="NCBI Taxonomy" id="4577"/>
    <lineage>
        <taxon>Eukaryota</taxon>
        <taxon>Viridiplantae</taxon>
        <taxon>Streptophyta</taxon>
        <taxon>Embryophyta</taxon>
        <taxon>Tracheophyta</taxon>
        <taxon>Spermatophyta</taxon>
        <taxon>Magnoliopsida</taxon>
        <taxon>Liliopsida</taxon>
        <taxon>Poales</taxon>
        <taxon>Poaceae</taxon>
        <taxon>PACMAD clade</taxon>
        <taxon>Panicoideae</taxon>
        <taxon>Andropogonodae</taxon>
        <taxon>Andropogoneae</taxon>
        <taxon>Tripsacinae</taxon>
        <taxon>Zea</taxon>
    </lineage>
</organism>
<dbReference type="EnsemblPlants" id="Zm00001eb094550_T001">
    <property type="protein sequence ID" value="Zm00001eb094550_P001"/>
    <property type="gene ID" value="Zm00001eb094550"/>
</dbReference>
<dbReference type="Proteomes" id="UP000007305">
    <property type="component" value="Chromosome 2"/>
</dbReference>
<dbReference type="GO" id="GO:0008270">
    <property type="term" value="F:zinc ion binding"/>
    <property type="evidence" value="ECO:0007669"/>
    <property type="project" value="UniProtKB-KW"/>
</dbReference>
<feature type="region of interest" description="Disordered" evidence="6">
    <location>
        <begin position="898"/>
        <end position="921"/>
    </location>
</feature>
<reference evidence="8" key="3">
    <citation type="submission" date="2021-05" db="UniProtKB">
        <authorList>
            <consortium name="EnsemblPlants"/>
        </authorList>
    </citation>
    <scope>IDENTIFICATION</scope>
    <source>
        <strain evidence="8">cv. B73</strain>
    </source>
</reference>
<evidence type="ECO:0007829" key="10">
    <source>
        <dbReference type="PeptideAtlas" id="A0A804ML21"/>
    </source>
</evidence>
<dbReference type="Pfam" id="PF12047">
    <property type="entry name" value="DNMT1-RFD"/>
    <property type="match status" value="1"/>
</dbReference>
<dbReference type="InterPro" id="IPR055198">
    <property type="entry name" value="NSD_PHD"/>
</dbReference>